<dbReference type="Pfam" id="PF00975">
    <property type="entry name" value="Thioesterase"/>
    <property type="match status" value="1"/>
</dbReference>
<dbReference type="PANTHER" id="PTHR11487">
    <property type="entry name" value="THIOESTERASE"/>
    <property type="match status" value="1"/>
</dbReference>
<feature type="domain" description="Thioesterase" evidence="2">
    <location>
        <begin position="2"/>
        <end position="215"/>
    </location>
</feature>
<comment type="caution">
    <text evidence="3">The sequence shown here is derived from an EMBL/GenBank/DDBJ whole genome shotgun (WGS) entry which is preliminary data.</text>
</comment>
<dbReference type="PANTHER" id="PTHR11487:SF0">
    <property type="entry name" value="S-ACYL FATTY ACID SYNTHASE THIOESTERASE, MEDIUM CHAIN"/>
    <property type="match status" value="1"/>
</dbReference>
<organism evidence="3 4">
    <name type="scientific">Cellulomonas chitinilytica</name>
    <dbReference type="NCBI Taxonomy" id="398759"/>
    <lineage>
        <taxon>Bacteria</taxon>
        <taxon>Bacillati</taxon>
        <taxon>Actinomycetota</taxon>
        <taxon>Actinomycetes</taxon>
        <taxon>Micrococcales</taxon>
        <taxon>Cellulomonadaceae</taxon>
        <taxon>Cellulomonas</taxon>
    </lineage>
</organism>
<sequence length="241" mass="26035">MLFCLSHAGGVATTVYRSWQAELAPEHEVVPLDYAGRGVRSHEAPDSSPEAVVEDVARCVARQVPPGDPWAVFGHSMGAMVAYRVAARACHDPALTAPQVVLVSGRRPPGDRPVRPLGATSVDDLLADAVAWGGIPPEVGARPHLARPLLRRLVDDLRLSHDPPGHAPVLTCPLHVLWSDDDPLTRTDRIGRWVQASNGYVGFHRFAGDHFFLGDGARLAIPLVREVLRQTAPDRRPVAAV</sequence>
<keyword evidence="4" id="KW-1185">Reference proteome</keyword>
<dbReference type="InterPro" id="IPR012223">
    <property type="entry name" value="TEII"/>
</dbReference>
<gene>
    <name evidence="3" type="ORF">Cch01nite_24210</name>
</gene>
<proteinExistence type="inferred from homology"/>
<evidence type="ECO:0000259" key="2">
    <source>
        <dbReference type="Pfam" id="PF00975"/>
    </source>
</evidence>
<dbReference type="InterPro" id="IPR029058">
    <property type="entry name" value="AB_hydrolase_fold"/>
</dbReference>
<dbReference type="SUPFAM" id="SSF53474">
    <property type="entry name" value="alpha/beta-Hydrolases"/>
    <property type="match status" value="1"/>
</dbReference>
<dbReference type="AlphaFoldDB" id="A0A919U2Q2"/>
<accession>A0A919U2Q2</accession>
<dbReference type="InterPro" id="IPR001031">
    <property type="entry name" value="Thioesterase"/>
</dbReference>
<comment type="similarity">
    <text evidence="1">Belongs to the thioesterase family.</text>
</comment>
<evidence type="ECO:0000256" key="1">
    <source>
        <dbReference type="ARBA" id="ARBA00007169"/>
    </source>
</evidence>
<dbReference type="GO" id="GO:0008610">
    <property type="term" value="P:lipid biosynthetic process"/>
    <property type="evidence" value="ECO:0007669"/>
    <property type="project" value="TreeGrafter"/>
</dbReference>
<reference evidence="3" key="1">
    <citation type="submission" date="2021-01" db="EMBL/GenBank/DDBJ databases">
        <title>Whole genome shotgun sequence of Cellulomonas chitinilytica NBRC 110799.</title>
        <authorList>
            <person name="Komaki H."/>
            <person name="Tamura T."/>
        </authorList>
    </citation>
    <scope>NUCLEOTIDE SEQUENCE</scope>
    <source>
        <strain evidence="3">NBRC 110799</strain>
    </source>
</reference>
<dbReference type="Gene3D" id="3.40.50.1820">
    <property type="entry name" value="alpha/beta hydrolase"/>
    <property type="match status" value="1"/>
</dbReference>
<dbReference type="RefSeq" id="WP_239070486.1">
    <property type="nucleotide sequence ID" value="NZ_BONK01000008.1"/>
</dbReference>
<dbReference type="EMBL" id="BONK01000008">
    <property type="protein sequence ID" value="GIG21697.1"/>
    <property type="molecule type" value="Genomic_DNA"/>
</dbReference>
<dbReference type="Proteomes" id="UP000632740">
    <property type="component" value="Unassembled WGS sequence"/>
</dbReference>
<name>A0A919U2Q2_9CELL</name>
<protein>
    <submittedName>
        <fullName evidence="3">Thioesterase</fullName>
    </submittedName>
</protein>
<evidence type="ECO:0000313" key="3">
    <source>
        <dbReference type="EMBL" id="GIG21697.1"/>
    </source>
</evidence>
<evidence type="ECO:0000313" key="4">
    <source>
        <dbReference type="Proteomes" id="UP000632740"/>
    </source>
</evidence>